<dbReference type="EC" id="2.3.1.9" evidence="7"/>
<dbReference type="Proteomes" id="UP001225788">
    <property type="component" value="Chromosome"/>
</dbReference>
<dbReference type="PANTHER" id="PTHR43365:SF1">
    <property type="entry name" value="ACETYL-COA C-ACYLTRANSFERASE"/>
    <property type="match status" value="1"/>
</dbReference>
<feature type="domain" description="Thiolase C-terminal" evidence="6">
    <location>
        <begin position="281"/>
        <end position="401"/>
    </location>
</feature>
<dbReference type="NCBIfam" id="NF006090">
    <property type="entry name" value="PRK08242.1"/>
    <property type="match status" value="1"/>
</dbReference>
<accession>A0ABY9K6J2</accession>
<dbReference type="CDD" id="cd00751">
    <property type="entry name" value="thiolase"/>
    <property type="match status" value="1"/>
</dbReference>
<dbReference type="InterPro" id="IPR002155">
    <property type="entry name" value="Thiolase"/>
</dbReference>
<evidence type="ECO:0000256" key="4">
    <source>
        <dbReference type="RuleBase" id="RU003557"/>
    </source>
</evidence>
<proteinExistence type="inferred from homology"/>
<dbReference type="GO" id="GO:0003985">
    <property type="term" value="F:acetyl-CoA C-acetyltransferase activity"/>
    <property type="evidence" value="ECO:0007669"/>
    <property type="project" value="UniProtKB-EC"/>
</dbReference>
<dbReference type="InterPro" id="IPR016039">
    <property type="entry name" value="Thiolase-like"/>
</dbReference>
<dbReference type="InterPro" id="IPR020616">
    <property type="entry name" value="Thiolase_N"/>
</dbReference>
<evidence type="ECO:0000313" key="8">
    <source>
        <dbReference type="Proteomes" id="UP001225788"/>
    </source>
</evidence>
<evidence type="ECO:0000313" key="7">
    <source>
        <dbReference type="EMBL" id="WLS04182.1"/>
    </source>
</evidence>
<keyword evidence="2 4" id="KW-0808">Transferase</keyword>
<dbReference type="Gene3D" id="3.40.47.10">
    <property type="match status" value="2"/>
</dbReference>
<evidence type="ECO:0000259" key="6">
    <source>
        <dbReference type="Pfam" id="PF02803"/>
    </source>
</evidence>
<evidence type="ECO:0000256" key="2">
    <source>
        <dbReference type="ARBA" id="ARBA00022679"/>
    </source>
</evidence>
<dbReference type="NCBIfam" id="TIGR01930">
    <property type="entry name" value="AcCoA-C-Actrans"/>
    <property type="match status" value="1"/>
</dbReference>
<dbReference type="InterPro" id="IPR020617">
    <property type="entry name" value="Thiolase_C"/>
</dbReference>
<feature type="domain" description="Thiolase N-terminal" evidence="5">
    <location>
        <begin position="4"/>
        <end position="229"/>
    </location>
</feature>
<dbReference type="SUPFAM" id="SSF53901">
    <property type="entry name" value="Thiolase-like"/>
    <property type="match status" value="2"/>
</dbReference>
<reference evidence="7 8" key="1">
    <citation type="submission" date="2023-08" db="EMBL/GenBank/DDBJ databases">
        <title>Pathogen: clinical or host-associated sample.</title>
        <authorList>
            <person name="Hergert J."/>
            <person name="Casey R."/>
            <person name="Wagner J."/>
            <person name="Young E.L."/>
            <person name="Oakeson K.F."/>
        </authorList>
    </citation>
    <scope>NUCLEOTIDE SEQUENCE [LARGE SCALE GENOMIC DNA]</scope>
    <source>
        <strain evidence="7 8">UPHL-collab-2</strain>
    </source>
</reference>
<dbReference type="PROSITE" id="PS00098">
    <property type="entry name" value="THIOLASE_1"/>
    <property type="match status" value="1"/>
</dbReference>
<evidence type="ECO:0000259" key="5">
    <source>
        <dbReference type="Pfam" id="PF00108"/>
    </source>
</evidence>
<organism evidence="7 8">
    <name type="scientific">Shinella oryzae</name>
    <dbReference type="NCBI Taxonomy" id="2871820"/>
    <lineage>
        <taxon>Bacteria</taxon>
        <taxon>Pseudomonadati</taxon>
        <taxon>Pseudomonadota</taxon>
        <taxon>Alphaproteobacteria</taxon>
        <taxon>Hyphomicrobiales</taxon>
        <taxon>Rhizobiaceae</taxon>
        <taxon>Shinella</taxon>
    </lineage>
</organism>
<comment type="similarity">
    <text evidence="1 4">Belongs to the thiolase-like superfamily. Thiolase family.</text>
</comment>
<dbReference type="RefSeq" id="WP_306160107.1">
    <property type="nucleotide sequence ID" value="NZ_CP132314.1"/>
</dbReference>
<gene>
    <name evidence="7" type="ORF">Q9315_06070</name>
</gene>
<dbReference type="PIRSF" id="PIRSF000429">
    <property type="entry name" value="Ac-CoA_Ac_transf"/>
    <property type="match status" value="1"/>
</dbReference>
<dbReference type="PROSITE" id="PS00099">
    <property type="entry name" value="THIOLASE_3"/>
    <property type="match status" value="1"/>
</dbReference>
<dbReference type="Pfam" id="PF02803">
    <property type="entry name" value="Thiolase_C"/>
    <property type="match status" value="1"/>
</dbReference>
<dbReference type="PROSITE" id="PS00737">
    <property type="entry name" value="THIOLASE_2"/>
    <property type="match status" value="1"/>
</dbReference>
<evidence type="ECO:0000256" key="1">
    <source>
        <dbReference type="ARBA" id="ARBA00010982"/>
    </source>
</evidence>
<sequence length="402" mass="42518">MTDVFIYDHVRTPRGRGKKDGSLHEVPSVRLAAKVLEAVRDRNGLDTEKVDDIIMGCVDPVMDAGAVIPKAAAFEAGYSTKAPGMQISRFCASGLDAVNFGAAKIAQGADDLVVAGGVESMSRVGLGMSGGAWFMDPSVNFPAYFMPQGVSADLIATKYGFSRDDVDAYAVESQKRAAHAWQNGYFNNSVVPVKDINGLVILDRDEHMRPGTDMQALAQLQPSFQMPGEMGGFEAVAIQAHPEIEGINYVHHAGNSSGIVDGAAAVLLGSKEGGAILGRKARGRIKAFANIGSDPALMLTGPVDVTEKLLARTGMKLSDIDLFELNEAFAAVVLRYMQAFDIPHDRINVNGGAIAMGHPLGATGAMILGTVLDELERRDLNTALVTLCIGAGMGTATIIERV</sequence>
<dbReference type="InterPro" id="IPR020610">
    <property type="entry name" value="Thiolase_AS"/>
</dbReference>
<dbReference type="PANTHER" id="PTHR43365">
    <property type="entry name" value="BLR7806 PROTEIN"/>
    <property type="match status" value="1"/>
</dbReference>
<dbReference type="InterPro" id="IPR020615">
    <property type="entry name" value="Thiolase_acyl_enz_int_AS"/>
</dbReference>
<protein>
    <submittedName>
        <fullName evidence="7">Acetyl-CoA C-acetyltransferase</fullName>
        <ecNumber evidence="7">2.3.1.9</ecNumber>
    </submittedName>
</protein>
<dbReference type="EMBL" id="CP132314">
    <property type="protein sequence ID" value="WLS04182.1"/>
    <property type="molecule type" value="Genomic_DNA"/>
</dbReference>
<keyword evidence="8" id="KW-1185">Reference proteome</keyword>
<keyword evidence="3 4" id="KW-0012">Acyltransferase</keyword>
<dbReference type="Pfam" id="PF00108">
    <property type="entry name" value="Thiolase_N"/>
    <property type="match status" value="1"/>
</dbReference>
<evidence type="ECO:0000256" key="3">
    <source>
        <dbReference type="ARBA" id="ARBA00023315"/>
    </source>
</evidence>
<dbReference type="InterPro" id="IPR020613">
    <property type="entry name" value="Thiolase_CS"/>
</dbReference>
<name>A0ABY9K6J2_9HYPH</name>